<proteinExistence type="inferred from homology"/>
<dbReference type="Pfam" id="PF00270">
    <property type="entry name" value="DEAD"/>
    <property type="match status" value="1"/>
</dbReference>
<dbReference type="InterPro" id="IPR038257">
    <property type="entry name" value="CRISPR-assoc_Cas3_HD_sf"/>
</dbReference>
<keyword evidence="4" id="KW-0479">Metal-binding</keyword>
<dbReference type="InterPro" id="IPR054712">
    <property type="entry name" value="Cas3-like_dom"/>
</dbReference>
<dbReference type="InterPro" id="IPR014001">
    <property type="entry name" value="Helicase_ATP-bd"/>
</dbReference>
<dbReference type="Pfam" id="PF22590">
    <property type="entry name" value="Cas3-like_C_2"/>
    <property type="match status" value="1"/>
</dbReference>
<evidence type="ECO:0000256" key="3">
    <source>
        <dbReference type="ARBA" id="ARBA00022722"/>
    </source>
</evidence>
<organism evidence="12 13">
    <name type="scientific">Methylocystis parvus</name>
    <dbReference type="NCBI Taxonomy" id="134"/>
    <lineage>
        <taxon>Bacteria</taxon>
        <taxon>Pseudomonadati</taxon>
        <taxon>Pseudomonadota</taxon>
        <taxon>Alphaproteobacteria</taxon>
        <taxon>Hyphomicrobiales</taxon>
        <taxon>Methylocystaceae</taxon>
        <taxon>Methylocystis</taxon>
    </lineage>
</organism>
<comment type="similarity">
    <text evidence="1">In the N-terminal section; belongs to the CRISPR-associated nuclease Cas3-HD family.</text>
</comment>
<evidence type="ECO:0000256" key="7">
    <source>
        <dbReference type="ARBA" id="ARBA00022806"/>
    </source>
</evidence>
<dbReference type="EMBL" id="CP044331">
    <property type="protein sequence ID" value="QGM98096.1"/>
    <property type="molecule type" value="Genomic_DNA"/>
</dbReference>
<dbReference type="SUPFAM" id="SSF52540">
    <property type="entry name" value="P-loop containing nucleoside triphosphate hydrolases"/>
    <property type="match status" value="1"/>
</dbReference>
<dbReference type="GO" id="GO:0051607">
    <property type="term" value="P:defense response to virus"/>
    <property type="evidence" value="ECO:0007669"/>
    <property type="project" value="UniProtKB-KW"/>
</dbReference>
<evidence type="ECO:0000256" key="1">
    <source>
        <dbReference type="ARBA" id="ARBA00006847"/>
    </source>
</evidence>
<feature type="domain" description="Helicase ATP-binding" evidence="10">
    <location>
        <begin position="237"/>
        <end position="423"/>
    </location>
</feature>
<keyword evidence="3" id="KW-0540">Nuclease</keyword>
<keyword evidence="12" id="KW-0255">Endonuclease</keyword>
<sequence length="747" mass="83412">MDYFAHSLPDRPKSEWQQLAEHLRSTADRASRNAEKFGAGRAAKLAGLLHDLGKYTAEFQKRLEGGDAVDHATAGAREAMALAAQPRDKLIAEIVAHAIAGHHAGLPDSVGAASLEERVGKKLHALDPVWREEIAPVADGLIKQSFKAGASRQTLAFQLAFFGRMIFSCLVDADFRDTEAFYDRAEGRSSPREWRALPDIVDALRGRFDEHMAKLGARAEATPVNALRAEVLAHTRKQADLPRGLFTLSVPTGGGKTLASLAFALDHAKRHGMERIVYAIPFTSIIDQTAAIFQSVLQDREDIVLEHHSSIDEERNQDRSSREKLKLAMEDWAAPVIVTTNVQLFESLHADRPSRCRRLHNLANSVIILDEAQTIPLHVLRPCLAALNELALNYGASIVLCTATQPAVRKVDFEDGLDLPPERELAPDPQRLHRQLQRVRVEKLGVLDDDALVGQLGESSQGLVIVNSRAHALALYRKARDAGLDGAVHLSTRQCAAHRRDILAHVRETLKSEKPCRVIATSLVEAGVDLDFPRVWRAEAGLDQIAQAAGRCNREGQRKIDESIVGIFQSPDFPPPREIRQFAEDMKRVRRDDLLSPEAIREYFAEVYWRKGEKQLDKFEVMDAWLLPLDKPNFNYRSIGRSFRMIESGMTPVIIPWDASAQEAVKNLAFETIPSGRLARLLQPYIVQTPPSARRLLLENGHVAFVHPKLRGDQFAVLERSSDFYKPDVGLLWEDADYLGQEQWLVV</sequence>
<evidence type="ECO:0000313" key="13">
    <source>
        <dbReference type="Proteomes" id="UP000422569"/>
    </source>
</evidence>
<dbReference type="PROSITE" id="PS51643">
    <property type="entry name" value="HD_CAS3"/>
    <property type="match status" value="1"/>
</dbReference>
<dbReference type="GO" id="GO:0046872">
    <property type="term" value="F:metal ion binding"/>
    <property type="evidence" value="ECO:0007669"/>
    <property type="project" value="UniProtKB-KW"/>
</dbReference>
<keyword evidence="7" id="KW-0347">Helicase</keyword>
<dbReference type="GO" id="GO:0005524">
    <property type="term" value="F:ATP binding"/>
    <property type="evidence" value="ECO:0007669"/>
    <property type="project" value="UniProtKB-KW"/>
</dbReference>
<dbReference type="SUPFAM" id="SSF109604">
    <property type="entry name" value="HD-domain/PDEase-like"/>
    <property type="match status" value="1"/>
</dbReference>
<accession>A0A6B8M6N3</accession>
<dbReference type="SMART" id="SM00487">
    <property type="entry name" value="DEXDc"/>
    <property type="match status" value="1"/>
</dbReference>
<dbReference type="PROSITE" id="PS51192">
    <property type="entry name" value="HELICASE_ATP_BIND_1"/>
    <property type="match status" value="1"/>
</dbReference>
<dbReference type="GO" id="GO:0016787">
    <property type="term" value="F:hydrolase activity"/>
    <property type="evidence" value="ECO:0007669"/>
    <property type="project" value="UniProtKB-KW"/>
</dbReference>
<evidence type="ECO:0000256" key="5">
    <source>
        <dbReference type="ARBA" id="ARBA00022741"/>
    </source>
</evidence>
<dbReference type="GO" id="GO:0004386">
    <property type="term" value="F:helicase activity"/>
    <property type="evidence" value="ECO:0007669"/>
    <property type="project" value="UniProtKB-KW"/>
</dbReference>
<evidence type="ECO:0000256" key="9">
    <source>
        <dbReference type="ARBA" id="ARBA00023118"/>
    </source>
</evidence>
<evidence type="ECO:0000256" key="4">
    <source>
        <dbReference type="ARBA" id="ARBA00022723"/>
    </source>
</evidence>
<comment type="similarity">
    <text evidence="2">In the central section; belongs to the CRISPR-associated helicase Cas3 family.</text>
</comment>
<dbReference type="InterPro" id="IPR006674">
    <property type="entry name" value="HD_domain"/>
</dbReference>
<dbReference type="AlphaFoldDB" id="A0A6B8M6N3"/>
<dbReference type="GO" id="GO:0003676">
    <property type="term" value="F:nucleic acid binding"/>
    <property type="evidence" value="ECO:0007669"/>
    <property type="project" value="InterPro"/>
</dbReference>
<feature type="domain" description="HD Cas3-type" evidence="11">
    <location>
        <begin position="12"/>
        <end position="176"/>
    </location>
</feature>
<dbReference type="InterPro" id="IPR027417">
    <property type="entry name" value="P-loop_NTPase"/>
</dbReference>
<keyword evidence="8" id="KW-0067">ATP-binding</keyword>
<dbReference type="RefSeq" id="WP_016922099.1">
    <property type="nucleotide sequence ID" value="NZ_CP044331.1"/>
</dbReference>
<dbReference type="Gene3D" id="3.40.50.300">
    <property type="entry name" value="P-loop containing nucleotide triphosphate hydrolases"/>
    <property type="match status" value="2"/>
</dbReference>
<dbReference type="NCBIfam" id="TIGR01596">
    <property type="entry name" value="cas3_HD"/>
    <property type="match status" value="1"/>
</dbReference>
<evidence type="ECO:0000256" key="6">
    <source>
        <dbReference type="ARBA" id="ARBA00022801"/>
    </source>
</evidence>
<name>A0A6B8M6N3_9HYPH</name>
<dbReference type="InterPro" id="IPR006483">
    <property type="entry name" value="CRISPR-assoc_Cas3_HD"/>
</dbReference>
<dbReference type="Proteomes" id="UP000422569">
    <property type="component" value="Chromosome"/>
</dbReference>
<evidence type="ECO:0000259" key="10">
    <source>
        <dbReference type="PROSITE" id="PS51192"/>
    </source>
</evidence>
<dbReference type="InterPro" id="IPR011545">
    <property type="entry name" value="DEAD/DEAH_box_helicase_dom"/>
</dbReference>
<keyword evidence="13" id="KW-1185">Reference proteome</keyword>
<dbReference type="NCBIfam" id="TIGR01587">
    <property type="entry name" value="cas3_core"/>
    <property type="match status" value="1"/>
</dbReference>
<keyword evidence="5" id="KW-0547">Nucleotide-binding</keyword>
<dbReference type="GO" id="GO:0004519">
    <property type="term" value="F:endonuclease activity"/>
    <property type="evidence" value="ECO:0007669"/>
    <property type="project" value="UniProtKB-KW"/>
</dbReference>
<dbReference type="Gene3D" id="1.10.3210.30">
    <property type="match status" value="1"/>
</dbReference>
<evidence type="ECO:0000259" key="11">
    <source>
        <dbReference type="PROSITE" id="PS51643"/>
    </source>
</evidence>
<gene>
    <name evidence="12" type="ORF">F7D14_11825</name>
</gene>
<protein>
    <submittedName>
        <fullName evidence="12">CRISPR-associated helicase/endonuclease Cas3</fullName>
    </submittedName>
</protein>
<reference evidence="12 13" key="1">
    <citation type="submission" date="2019-09" db="EMBL/GenBank/DDBJ databases">
        <title>Isolation and complete genome sequencing of Methylocystis species.</title>
        <authorList>
            <person name="Rumah B.L."/>
            <person name="Stead C.E."/>
            <person name="Stevens B.C."/>
            <person name="Minton N.P."/>
            <person name="Grosse-Honebrink A."/>
            <person name="Zhang Y."/>
        </authorList>
    </citation>
    <scope>NUCLEOTIDE SEQUENCE [LARGE SCALE GENOMIC DNA]</scope>
    <source>
        <strain evidence="12 13">BRCS2</strain>
    </source>
</reference>
<dbReference type="InterPro" id="IPR006474">
    <property type="entry name" value="Helicase_Cas3_CRISPR-ass_core"/>
</dbReference>
<dbReference type="CDD" id="cd17930">
    <property type="entry name" value="DEXHc_cas3"/>
    <property type="match status" value="1"/>
</dbReference>
<evidence type="ECO:0000256" key="2">
    <source>
        <dbReference type="ARBA" id="ARBA00009046"/>
    </source>
</evidence>
<evidence type="ECO:0000256" key="8">
    <source>
        <dbReference type="ARBA" id="ARBA00022840"/>
    </source>
</evidence>
<dbReference type="CDD" id="cd09641">
    <property type="entry name" value="Cas3''_I"/>
    <property type="match status" value="1"/>
</dbReference>
<keyword evidence="9" id="KW-0051">Antiviral defense</keyword>
<evidence type="ECO:0000313" key="12">
    <source>
        <dbReference type="EMBL" id="QGM98096.1"/>
    </source>
</evidence>
<keyword evidence="6" id="KW-0378">Hydrolase</keyword>
<dbReference type="Pfam" id="PF01966">
    <property type="entry name" value="HD"/>
    <property type="match status" value="1"/>
</dbReference>
<dbReference type="KEGG" id="mpar:F7D14_11825"/>